<sequence length="379" mass="41594">MTLNDFFSSACRPGPWSSNATVDQNLKRQFPSLCSLCGGENSDCSRYNIDMGVSISGVSNDNRHIQALECLRRGNGSRVAYVAWQHVREFFNIRAPQDATSYALMCEDGTIQVLTNEVLAQTTAPCSLVKQPWKHTKCTWVRTAAYSLGIEPAISCQQRSNIFECLRDIRDNNADFIAAPSNYAYVAFVSAAHERDVISSTECDYMKSVGEFFDGACAPGASFNASVLCSHCQPSSIIMGNYSQNDFTCAYDYSNLYYGNNGTAACLANPNMDVAFVELQNFSNDPLLNSLNVLLDALDEHFGYNAAISAQLVNLEIYSPFDSVNDLLFKDTVVGLAEPSSDSPSAPANNYNNLFRHLDSCTSSASRTFFSFVTFAVMA</sequence>
<dbReference type="GO" id="GO:0005615">
    <property type="term" value="C:extracellular space"/>
    <property type="evidence" value="ECO:0007669"/>
    <property type="project" value="TreeGrafter"/>
</dbReference>
<name>A0A5E4QQC1_9NEOP</name>
<dbReference type="GO" id="GO:0055037">
    <property type="term" value="C:recycling endosome"/>
    <property type="evidence" value="ECO:0007669"/>
    <property type="project" value="TreeGrafter"/>
</dbReference>
<dbReference type="SUPFAM" id="SSF53850">
    <property type="entry name" value="Periplasmic binding protein-like II"/>
    <property type="match status" value="2"/>
</dbReference>
<dbReference type="Proteomes" id="UP000324832">
    <property type="component" value="Unassembled WGS sequence"/>
</dbReference>
<dbReference type="EMBL" id="FZQP02004056">
    <property type="protein sequence ID" value="VVC99307.1"/>
    <property type="molecule type" value="Genomic_DNA"/>
</dbReference>
<dbReference type="SMART" id="SM00094">
    <property type="entry name" value="TR_FER"/>
    <property type="match status" value="1"/>
</dbReference>
<keyword evidence="3" id="KW-1185">Reference proteome</keyword>
<proteinExistence type="predicted"/>
<dbReference type="GO" id="GO:0006826">
    <property type="term" value="P:iron ion transport"/>
    <property type="evidence" value="ECO:0007669"/>
    <property type="project" value="TreeGrafter"/>
</dbReference>
<dbReference type="Gene3D" id="3.40.190.10">
    <property type="entry name" value="Periplasmic binding protein-like II"/>
    <property type="match status" value="2"/>
</dbReference>
<organism evidence="2 3">
    <name type="scientific">Leptidea sinapis</name>
    <dbReference type="NCBI Taxonomy" id="189913"/>
    <lineage>
        <taxon>Eukaryota</taxon>
        <taxon>Metazoa</taxon>
        <taxon>Ecdysozoa</taxon>
        <taxon>Arthropoda</taxon>
        <taxon>Hexapoda</taxon>
        <taxon>Insecta</taxon>
        <taxon>Pterygota</taxon>
        <taxon>Neoptera</taxon>
        <taxon>Endopterygota</taxon>
        <taxon>Lepidoptera</taxon>
        <taxon>Glossata</taxon>
        <taxon>Ditrysia</taxon>
        <taxon>Papilionoidea</taxon>
        <taxon>Pieridae</taxon>
        <taxon>Dismorphiinae</taxon>
        <taxon>Leptidea</taxon>
    </lineage>
</organism>
<accession>A0A5E4QQC1</accession>
<dbReference type="PANTHER" id="PTHR11485:SF57">
    <property type="entry name" value="TRANSFERRIN"/>
    <property type="match status" value="1"/>
</dbReference>
<dbReference type="Pfam" id="PF00405">
    <property type="entry name" value="Transferrin"/>
    <property type="match status" value="2"/>
</dbReference>
<evidence type="ECO:0000313" key="2">
    <source>
        <dbReference type="EMBL" id="VVC99307.1"/>
    </source>
</evidence>
<feature type="domain" description="Transferrin-like" evidence="1">
    <location>
        <begin position="129"/>
        <end position="364"/>
    </location>
</feature>
<dbReference type="AlphaFoldDB" id="A0A5E4QQC1"/>
<evidence type="ECO:0000313" key="3">
    <source>
        <dbReference type="Proteomes" id="UP000324832"/>
    </source>
</evidence>
<feature type="non-terminal residue" evidence="2">
    <location>
        <position position="379"/>
    </location>
</feature>
<gene>
    <name evidence="2" type="ORF">LSINAPIS_LOCUS10203</name>
</gene>
<reference evidence="2 3" key="1">
    <citation type="submission" date="2017-07" db="EMBL/GenBank/DDBJ databases">
        <authorList>
            <person name="Talla V."/>
            <person name="Backstrom N."/>
        </authorList>
    </citation>
    <scope>NUCLEOTIDE SEQUENCE [LARGE SCALE GENOMIC DNA]</scope>
</reference>
<dbReference type="InterPro" id="IPR001156">
    <property type="entry name" value="Transferrin-like_dom"/>
</dbReference>
<dbReference type="GO" id="GO:0005886">
    <property type="term" value="C:plasma membrane"/>
    <property type="evidence" value="ECO:0007669"/>
    <property type="project" value="TreeGrafter"/>
</dbReference>
<protein>
    <recommendedName>
        <fullName evidence="1">Transferrin-like domain-containing protein</fullName>
    </recommendedName>
</protein>
<dbReference type="PANTHER" id="PTHR11485">
    <property type="entry name" value="TRANSFERRIN"/>
    <property type="match status" value="1"/>
</dbReference>
<evidence type="ECO:0000259" key="1">
    <source>
        <dbReference type="SMART" id="SM00094"/>
    </source>
</evidence>
<dbReference type="GO" id="GO:0005769">
    <property type="term" value="C:early endosome"/>
    <property type="evidence" value="ECO:0007669"/>
    <property type="project" value="TreeGrafter"/>
</dbReference>